<dbReference type="AlphaFoldDB" id="A0A1G1VQ95"/>
<sequence>MKKIAVMILIILSSLMMPKEAEAADNMCNVNPGSCHTPQEWEKGWGDARKPENINAKPEQPEYTQRNAENRGDKPPDRLVEIIRLPGEPNSINRSDIAAEDADARGGDPVNPRRRTHDRVSLNPTTLQPTALPADAAPGTSLTGSGPAAGTAASCYGLGGGANNQAERDCLARATSGTYTSGQCRGLSVAGCAALGRAVYCSGNQEAAGSARAGEFLDCGKSSTGGCGQVDVYDANDNLIGFVIDKTGCGGAPATTVTPSAPTREFMTDGEGPPPPPPPPPPGRVVCGSLSKNVSVPELSQTVTFTCVGNFSAVNPVYEFRHRVDSGSYTVVPGTPNTSKTAATTQVIINQVGAWEAQCRVCTSPAKTSCTTWGQAQ</sequence>
<feature type="compositionally biased region" description="Basic and acidic residues" evidence="1">
    <location>
        <begin position="39"/>
        <end position="52"/>
    </location>
</feature>
<evidence type="ECO:0000313" key="3">
    <source>
        <dbReference type="EMBL" id="OGY17543.1"/>
    </source>
</evidence>
<dbReference type="EMBL" id="MHCH01000021">
    <property type="protein sequence ID" value="OGY17543.1"/>
    <property type="molecule type" value="Genomic_DNA"/>
</dbReference>
<evidence type="ECO:0000256" key="2">
    <source>
        <dbReference type="SAM" id="SignalP"/>
    </source>
</evidence>
<feature type="compositionally biased region" description="Pro residues" evidence="1">
    <location>
        <begin position="272"/>
        <end position="282"/>
    </location>
</feature>
<accession>A0A1G1VQ95</accession>
<dbReference type="STRING" id="1797589.A2784_01410"/>
<evidence type="ECO:0000313" key="4">
    <source>
        <dbReference type="Proteomes" id="UP000177324"/>
    </source>
</evidence>
<reference evidence="3 4" key="1">
    <citation type="journal article" date="2016" name="Nat. Commun.">
        <title>Thousands of microbial genomes shed light on interconnected biogeochemical processes in an aquifer system.</title>
        <authorList>
            <person name="Anantharaman K."/>
            <person name="Brown C.T."/>
            <person name="Hug L.A."/>
            <person name="Sharon I."/>
            <person name="Castelle C.J."/>
            <person name="Probst A.J."/>
            <person name="Thomas B.C."/>
            <person name="Singh A."/>
            <person name="Wilkins M.J."/>
            <person name="Karaoz U."/>
            <person name="Brodie E.L."/>
            <person name="Williams K.H."/>
            <person name="Hubbard S.S."/>
            <person name="Banfield J.F."/>
        </authorList>
    </citation>
    <scope>NUCLEOTIDE SEQUENCE [LARGE SCALE GENOMIC DNA]</scope>
</reference>
<feature type="region of interest" description="Disordered" evidence="1">
    <location>
        <begin position="39"/>
        <end position="146"/>
    </location>
</feature>
<gene>
    <name evidence="3" type="ORF">A2784_01410</name>
</gene>
<dbReference type="Proteomes" id="UP000177324">
    <property type="component" value="Unassembled WGS sequence"/>
</dbReference>
<feature type="compositionally biased region" description="Low complexity" evidence="1">
    <location>
        <begin position="254"/>
        <end position="263"/>
    </location>
</feature>
<name>A0A1G1VQ95_9BACT</name>
<feature type="signal peptide" evidence="2">
    <location>
        <begin position="1"/>
        <end position="23"/>
    </location>
</feature>
<feature type="region of interest" description="Disordered" evidence="1">
    <location>
        <begin position="254"/>
        <end position="282"/>
    </location>
</feature>
<evidence type="ECO:0008006" key="5">
    <source>
        <dbReference type="Google" id="ProtNLM"/>
    </source>
</evidence>
<proteinExistence type="predicted"/>
<evidence type="ECO:0000256" key="1">
    <source>
        <dbReference type="SAM" id="MobiDB-lite"/>
    </source>
</evidence>
<protein>
    <recommendedName>
        <fullName evidence="5">Ig-like domain-containing protein</fullName>
    </recommendedName>
</protein>
<organism evidence="3 4">
    <name type="scientific">Candidatus Chisholmbacteria bacterium RIFCSPHIGHO2_01_FULL_48_12</name>
    <dbReference type="NCBI Taxonomy" id="1797589"/>
    <lineage>
        <taxon>Bacteria</taxon>
        <taxon>Candidatus Chisholmiibacteriota</taxon>
    </lineage>
</organism>
<keyword evidence="2" id="KW-0732">Signal</keyword>
<feature type="chain" id="PRO_5009581063" description="Ig-like domain-containing protein" evidence="2">
    <location>
        <begin position="24"/>
        <end position="377"/>
    </location>
</feature>
<feature type="compositionally biased region" description="Basic and acidic residues" evidence="1">
    <location>
        <begin position="68"/>
        <end position="81"/>
    </location>
</feature>
<comment type="caution">
    <text evidence="3">The sequence shown here is derived from an EMBL/GenBank/DDBJ whole genome shotgun (WGS) entry which is preliminary data.</text>
</comment>